<sequence length="311" mass="35212">MSCMTQLPIELYHKVVQELYNVPETLKATSLTCRSLSNPSQQLLFATITIRSPFRCCSQYQYSFGGSSDAFLNLLNSSPHIANYIRALELFEYPIYPKCGCAVHPSWWPSIDRSWIKEDNNLQHCLPLLQNLQAFILTYFYANRFPGEESLDEALSMPVVTSLQQLLRLPSLVHFDMDSFPVFLLLQEAGPNLKHVFMSKTSRNEASLLPASSIGRNNHMPVIHLESLKIGYSSDIEDIRKALSEPKCNLSLCKLKRLDCSLNGELEHHVPLAKILDACVGSLEELILELVGHGSKPSYFDFTKIWVLTET</sequence>
<dbReference type="EMBL" id="MU157868">
    <property type="protein sequence ID" value="KAF9526741.1"/>
    <property type="molecule type" value="Genomic_DNA"/>
</dbReference>
<protein>
    <submittedName>
        <fullName evidence="1">Uncharacterized protein</fullName>
    </submittedName>
</protein>
<dbReference type="Proteomes" id="UP000807306">
    <property type="component" value="Unassembled WGS sequence"/>
</dbReference>
<gene>
    <name evidence="1" type="ORF">CPB83DRAFT_450038</name>
</gene>
<accession>A0A9P6JN31</accession>
<organism evidence="1 2">
    <name type="scientific">Crepidotus variabilis</name>
    <dbReference type="NCBI Taxonomy" id="179855"/>
    <lineage>
        <taxon>Eukaryota</taxon>
        <taxon>Fungi</taxon>
        <taxon>Dikarya</taxon>
        <taxon>Basidiomycota</taxon>
        <taxon>Agaricomycotina</taxon>
        <taxon>Agaricomycetes</taxon>
        <taxon>Agaricomycetidae</taxon>
        <taxon>Agaricales</taxon>
        <taxon>Agaricineae</taxon>
        <taxon>Crepidotaceae</taxon>
        <taxon>Crepidotus</taxon>
    </lineage>
</organism>
<evidence type="ECO:0000313" key="2">
    <source>
        <dbReference type="Proteomes" id="UP000807306"/>
    </source>
</evidence>
<reference evidence="1" key="1">
    <citation type="submission" date="2020-11" db="EMBL/GenBank/DDBJ databases">
        <authorList>
            <consortium name="DOE Joint Genome Institute"/>
            <person name="Ahrendt S."/>
            <person name="Riley R."/>
            <person name="Andreopoulos W."/>
            <person name="Labutti K."/>
            <person name="Pangilinan J."/>
            <person name="Ruiz-Duenas F.J."/>
            <person name="Barrasa J.M."/>
            <person name="Sanchez-Garcia M."/>
            <person name="Camarero S."/>
            <person name="Miyauchi S."/>
            <person name="Serrano A."/>
            <person name="Linde D."/>
            <person name="Babiker R."/>
            <person name="Drula E."/>
            <person name="Ayuso-Fernandez I."/>
            <person name="Pacheco R."/>
            <person name="Padilla G."/>
            <person name="Ferreira P."/>
            <person name="Barriuso J."/>
            <person name="Kellner H."/>
            <person name="Castanera R."/>
            <person name="Alfaro M."/>
            <person name="Ramirez L."/>
            <person name="Pisabarro A.G."/>
            <person name="Kuo A."/>
            <person name="Tritt A."/>
            <person name="Lipzen A."/>
            <person name="He G."/>
            <person name="Yan M."/>
            <person name="Ng V."/>
            <person name="Cullen D."/>
            <person name="Martin F."/>
            <person name="Rosso M.-N."/>
            <person name="Henrissat B."/>
            <person name="Hibbett D."/>
            <person name="Martinez A.T."/>
            <person name="Grigoriev I.V."/>
        </authorList>
    </citation>
    <scope>NUCLEOTIDE SEQUENCE</scope>
    <source>
        <strain evidence="1">CBS 506.95</strain>
    </source>
</reference>
<dbReference type="AlphaFoldDB" id="A0A9P6JN31"/>
<keyword evidence="2" id="KW-1185">Reference proteome</keyword>
<evidence type="ECO:0000313" key="1">
    <source>
        <dbReference type="EMBL" id="KAF9526741.1"/>
    </source>
</evidence>
<dbReference type="OrthoDB" id="2788229at2759"/>
<name>A0A9P6JN31_9AGAR</name>
<proteinExistence type="predicted"/>
<comment type="caution">
    <text evidence="1">The sequence shown here is derived from an EMBL/GenBank/DDBJ whole genome shotgun (WGS) entry which is preliminary data.</text>
</comment>